<evidence type="ECO:0000313" key="2">
    <source>
        <dbReference type="Proteomes" id="UP001501842"/>
    </source>
</evidence>
<gene>
    <name evidence="1" type="ORF">GCM10010439_13990</name>
</gene>
<comment type="caution">
    <text evidence="1">The sequence shown here is derived from an EMBL/GenBank/DDBJ whole genome shotgun (WGS) entry which is preliminary data.</text>
</comment>
<dbReference type="EMBL" id="BAAATZ010000006">
    <property type="protein sequence ID" value="GAA2722152.1"/>
    <property type="molecule type" value="Genomic_DNA"/>
</dbReference>
<accession>A0ABP6GG65</accession>
<organism evidence="1 2">
    <name type="scientific">Actinocorallia aurantiaca</name>
    <dbReference type="NCBI Taxonomy" id="46204"/>
    <lineage>
        <taxon>Bacteria</taxon>
        <taxon>Bacillati</taxon>
        <taxon>Actinomycetota</taxon>
        <taxon>Actinomycetes</taxon>
        <taxon>Streptosporangiales</taxon>
        <taxon>Thermomonosporaceae</taxon>
        <taxon>Actinocorallia</taxon>
    </lineage>
</organism>
<sequence length="284" mass="31319">MLAGAAGLGAAAVARGRRRAERVPQLGRWIAAGPDSGCVKDLAVNLGGEYVEDAPNAGIVPTLDVLEGPGCVPDRVDPLVREFYEHTGRFAFDVEPRWRLCTRLGNLFYRVLASRQISQANIPMNQRKAQRGVRGRIHTVTLPDHQLRGWLRAYSDTDEPFHVGIYTTYRQSGRGYVSVGFPVPRGAFTATLVPLTGEDGGLTLTSASDLPHPGHHLTYEDFGAGGLVTKPVKRLAERLDVYVRNGELKADHSFEFFGVPFLFLHYRMRRKSSGVPHPRSRSCS</sequence>
<proteinExistence type="predicted"/>
<protein>
    <submittedName>
        <fullName evidence="1">Uncharacterized protein</fullName>
    </submittedName>
</protein>
<name>A0ABP6GG65_9ACTN</name>
<dbReference type="RefSeq" id="WP_344449374.1">
    <property type="nucleotide sequence ID" value="NZ_BAAATZ010000006.1"/>
</dbReference>
<dbReference type="Proteomes" id="UP001501842">
    <property type="component" value="Unassembled WGS sequence"/>
</dbReference>
<evidence type="ECO:0000313" key="1">
    <source>
        <dbReference type="EMBL" id="GAA2722152.1"/>
    </source>
</evidence>
<reference evidence="2" key="1">
    <citation type="journal article" date="2019" name="Int. J. Syst. Evol. Microbiol.">
        <title>The Global Catalogue of Microorganisms (GCM) 10K type strain sequencing project: providing services to taxonomists for standard genome sequencing and annotation.</title>
        <authorList>
            <consortium name="The Broad Institute Genomics Platform"/>
            <consortium name="The Broad Institute Genome Sequencing Center for Infectious Disease"/>
            <person name="Wu L."/>
            <person name="Ma J."/>
        </authorList>
    </citation>
    <scope>NUCLEOTIDE SEQUENCE [LARGE SCALE GENOMIC DNA]</scope>
    <source>
        <strain evidence="2">JCM 8201</strain>
    </source>
</reference>
<keyword evidence="2" id="KW-1185">Reference proteome</keyword>